<sequence>MGVTLSTHSTLAPISLASTIIGFVSFIITAATLLRVSWDNLQTVWAAPTEITDMLGNLKAGLYEERRHLRRVCREQRRRRSRSAPRRDREKGGARVSRDDGSTDRTLLLMRETIRHMVRSFRELERPFLRYEHEQKKAVRRSLREDDWDTEELKDDWEQDDSSYVRSEYRKCGLRERIIWLQTKYKVKNLMVALQMIQTRRIAKEVGDMNVSFVHMERDTRHLEDRLLALEQRLSRVVGVRRAE</sequence>
<keyword evidence="2" id="KW-1133">Transmembrane helix</keyword>
<keyword evidence="2" id="KW-0472">Membrane</keyword>
<name>A0A9P4IIN1_9PEZI</name>
<dbReference type="AlphaFoldDB" id="A0A9P4IIN1"/>
<evidence type="ECO:0000256" key="2">
    <source>
        <dbReference type="SAM" id="Phobius"/>
    </source>
</evidence>
<evidence type="ECO:0000313" key="4">
    <source>
        <dbReference type="Proteomes" id="UP000799772"/>
    </source>
</evidence>
<protein>
    <submittedName>
        <fullName evidence="3">Uncharacterized protein</fullName>
    </submittedName>
</protein>
<reference evidence="3" key="1">
    <citation type="journal article" date="2020" name="Stud. Mycol.">
        <title>101 Dothideomycetes genomes: a test case for predicting lifestyles and emergence of pathogens.</title>
        <authorList>
            <person name="Haridas S."/>
            <person name="Albert R."/>
            <person name="Binder M."/>
            <person name="Bloem J."/>
            <person name="Labutti K."/>
            <person name="Salamov A."/>
            <person name="Andreopoulos B."/>
            <person name="Baker S."/>
            <person name="Barry K."/>
            <person name="Bills G."/>
            <person name="Bluhm B."/>
            <person name="Cannon C."/>
            <person name="Castanera R."/>
            <person name="Culley D."/>
            <person name="Daum C."/>
            <person name="Ezra D."/>
            <person name="Gonzalez J."/>
            <person name="Henrissat B."/>
            <person name="Kuo A."/>
            <person name="Liang C."/>
            <person name="Lipzen A."/>
            <person name="Lutzoni F."/>
            <person name="Magnuson J."/>
            <person name="Mondo S."/>
            <person name="Nolan M."/>
            <person name="Ohm R."/>
            <person name="Pangilinan J."/>
            <person name="Park H.-J."/>
            <person name="Ramirez L."/>
            <person name="Alfaro M."/>
            <person name="Sun H."/>
            <person name="Tritt A."/>
            <person name="Yoshinaga Y."/>
            <person name="Zwiers L.-H."/>
            <person name="Turgeon B."/>
            <person name="Goodwin S."/>
            <person name="Spatafora J."/>
            <person name="Crous P."/>
            <person name="Grigoriev I."/>
        </authorList>
    </citation>
    <scope>NUCLEOTIDE SEQUENCE</scope>
    <source>
        <strain evidence="3">CBS 133067</strain>
    </source>
</reference>
<comment type="caution">
    <text evidence="3">The sequence shown here is derived from an EMBL/GenBank/DDBJ whole genome shotgun (WGS) entry which is preliminary data.</text>
</comment>
<keyword evidence="4" id="KW-1185">Reference proteome</keyword>
<dbReference type="EMBL" id="ML978124">
    <property type="protein sequence ID" value="KAF2100327.1"/>
    <property type="molecule type" value="Genomic_DNA"/>
</dbReference>
<dbReference type="OrthoDB" id="4148767at2759"/>
<proteinExistence type="predicted"/>
<keyword evidence="2" id="KW-0812">Transmembrane</keyword>
<organism evidence="3 4">
    <name type="scientific">Rhizodiscina lignyota</name>
    <dbReference type="NCBI Taxonomy" id="1504668"/>
    <lineage>
        <taxon>Eukaryota</taxon>
        <taxon>Fungi</taxon>
        <taxon>Dikarya</taxon>
        <taxon>Ascomycota</taxon>
        <taxon>Pezizomycotina</taxon>
        <taxon>Dothideomycetes</taxon>
        <taxon>Pleosporomycetidae</taxon>
        <taxon>Aulographales</taxon>
        <taxon>Rhizodiscinaceae</taxon>
        <taxon>Rhizodiscina</taxon>
    </lineage>
</organism>
<evidence type="ECO:0000313" key="3">
    <source>
        <dbReference type="EMBL" id="KAF2100327.1"/>
    </source>
</evidence>
<feature type="compositionally biased region" description="Basic and acidic residues" evidence="1">
    <location>
        <begin position="85"/>
        <end position="101"/>
    </location>
</feature>
<accession>A0A9P4IIN1</accession>
<evidence type="ECO:0000256" key="1">
    <source>
        <dbReference type="SAM" id="MobiDB-lite"/>
    </source>
</evidence>
<feature type="transmembrane region" description="Helical" evidence="2">
    <location>
        <begin position="12"/>
        <end position="34"/>
    </location>
</feature>
<feature type="region of interest" description="Disordered" evidence="1">
    <location>
        <begin position="74"/>
        <end position="101"/>
    </location>
</feature>
<gene>
    <name evidence="3" type="ORF">NA57DRAFT_73938</name>
</gene>
<dbReference type="Proteomes" id="UP000799772">
    <property type="component" value="Unassembled WGS sequence"/>
</dbReference>